<reference evidence="2" key="1">
    <citation type="journal article" date="2014" name="Genome Biol. Evol.">
        <title>Pangenome evidence for extensive interdomain horizontal transfer affecting lineage core and shell genes in uncultured planktonic thaumarchaeota and euryarchaeota.</title>
        <authorList>
            <person name="Deschamps P."/>
            <person name="Zivanovic Y."/>
            <person name="Moreira D."/>
            <person name="Rodriguez-Valera F."/>
            <person name="Lopez-Garcia P."/>
        </authorList>
    </citation>
    <scope>NUCLEOTIDE SEQUENCE</scope>
</reference>
<dbReference type="GO" id="GO:0000166">
    <property type="term" value="F:nucleotide binding"/>
    <property type="evidence" value="ECO:0007669"/>
    <property type="project" value="InterPro"/>
</dbReference>
<name>A0A075FWN8_9ARCH</name>
<dbReference type="GO" id="GO:0000428">
    <property type="term" value="C:DNA-directed RNA polymerase complex"/>
    <property type="evidence" value="ECO:0007669"/>
    <property type="project" value="UniProtKB-KW"/>
</dbReference>
<keyword evidence="1" id="KW-0963">Cytoplasm</keyword>
<gene>
    <name evidence="1 2" type="primary">rpoF</name>
    <name evidence="1" type="synonym">rpo4</name>
</gene>
<organism evidence="2">
    <name type="scientific">uncultured marine thaumarchaeote AD1000_69_E02</name>
    <dbReference type="NCBI Taxonomy" id="1455932"/>
    <lineage>
        <taxon>Archaea</taxon>
        <taxon>Nitrososphaerota</taxon>
        <taxon>environmental samples</taxon>
    </lineage>
</organism>
<dbReference type="PANTHER" id="PTHR39646">
    <property type="entry name" value="RNA POLYMERASE RPB4"/>
    <property type="match status" value="1"/>
</dbReference>
<evidence type="ECO:0000256" key="1">
    <source>
        <dbReference type="HAMAP-Rule" id="MF_00864"/>
    </source>
</evidence>
<comment type="similarity">
    <text evidence="1">Belongs to the eukaryotic RPB4 RNA polymerase subunit family.</text>
</comment>
<dbReference type="Gene3D" id="1.10.150.80">
    <property type="entry name" value="HRDC domain"/>
    <property type="match status" value="1"/>
</dbReference>
<comment type="subunit">
    <text evidence="1">Part of the RNA polymerase complex. Forms a stalk with Rpo7 that extends from the main structure.</text>
</comment>
<dbReference type="GO" id="GO:0005737">
    <property type="term" value="C:cytoplasm"/>
    <property type="evidence" value="ECO:0007669"/>
    <property type="project" value="UniProtKB-SubCell"/>
</dbReference>
<comment type="subcellular location">
    <subcellularLocation>
        <location evidence="1">Cytoplasm</location>
    </subcellularLocation>
</comment>
<keyword evidence="1 2" id="KW-0240">DNA-directed RNA polymerase</keyword>
<dbReference type="GO" id="GO:0003899">
    <property type="term" value="F:DNA-directed RNA polymerase activity"/>
    <property type="evidence" value="ECO:0007669"/>
    <property type="project" value="UniProtKB-UniRule"/>
</dbReference>
<dbReference type="InterPro" id="IPR010997">
    <property type="entry name" value="HRDC-like_sf"/>
</dbReference>
<keyword evidence="1" id="KW-0804">Transcription</keyword>
<comment type="catalytic activity">
    <reaction evidence="1">
        <text>RNA(n) + a ribonucleoside 5'-triphosphate = RNA(n+1) + diphosphate</text>
        <dbReference type="Rhea" id="RHEA:21248"/>
        <dbReference type="Rhea" id="RHEA-COMP:14527"/>
        <dbReference type="Rhea" id="RHEA-COMP:17342"/>
        <dbReference type="ChEBI" id="CHEBI:33019"/>
        <dbReference type="ChEBI" id="CHEBI:61557"/>
        <dbReference type="ChEBI" id="CHEBI:140395"/>
        <dbReference type="EC" id="2.7.7.6"/>
    </reaction>
</comment>
<dbReference type="AlphaFoldDB" id="A0A075FWN8"/>
<comment type="function">
    <text evidence="1">DNA-dependent RNA polymerase (RNAP) catalyzes the transcription of DNA into RNA using the four ribonucleoside triphosphates as substrates. This subunit is less well bound than the others.</text>
</comment>
<dbReference type="Gene3D" id="6.10.140.10">
    <property type="match status" value="1"/>
</dbReference>
<keyword evidence="1 2" id="KW-0548">Nucleotidyltransferase</keyword>
<dbReference type="GO" id="GO:0006352">
    <property type="term" value="P:DNA-templated transcription initiation"/>
    <property type="evidence" value="ECO:0007669"/>
    <property type="project" value="InterPro"/>
</dbReference>
<dbReference type="PANTHER" id="PTHR39646:SF1">
    <property type="entry name" value="DNA-DIRECTED RNA POLYMERASE SUBUNIT RPO4"/>
    <property type="match status" value="1"/>
</dbReference>
<dbReference type="EMBL" id="KF900458">
    <property type="protein sequence ID" value="AIE95674.1"/>
    <property type="molecule type" value="Genomic_DNA"/>
</dbReference>
<protein>
    <recommendedName>
        <fullName evidence="1">DNA-directed RNA polymerase subunit Rpo4</fullName>
        <ecNumber evidence="1">2.7.7.6</ecNumber>
    </recommendedName>
    <alternativeName>
        <fullName evidence="1">DNA-directed RNA polymerase subunit F</fullName>
    </alternativeName>
</protein>
<dbReference type="PIRSF" id="PIRSF005053">
    <property type="entry name" value="RNA_pol_F_arch"/>
    <property type="match status" value="1"/>
</dbReference>
<keyword evidence="1 2" id="KW-0808">Transferase</keyword>
<dbReference type="SUPFAM" id="SSF47819">
    <property type="entry name" value="HRDC-like"/>
    <property type="match status" value="1"/>
</dbReference>
<dbReference type="EC" id="2.7.7.6" evidence="1"/>
<evidence type="ECO:0000313" key="2">
    <source>
        <dbReference type="EMBL" id="AIE95674.1"/>
    </source>
</evidence>
<dbReference type="Pfam" id="PF03874">
    <property type="entry name" value="RNA_pol_Rpb4"/>
    <property type="match status" value="1"/>
</dbReference>
<proteinExistence type="inferred from homology"/>
<dbReference type="HAMAP" id="MF_00864">
    <property type="entry name" value="RNApol_arch_Rpo4"/>
    <property type="match status" value="1"/>
</dbReference>
<dbReference type="InterPro" id="IPR010924">
    <property type="entry name" value="Rpo4"/>
</dbReference>
<dbReference type="InterPro" id="IPR005574">
    <property type="entry name" value="Rpb4/RPC9"/>
</dbReference>
<sequence length="108" mass="12606">MEEVIKKRMVSLAEVKEILDKQDPESLDQIQRWTYDYVSKFVKIDPKDAVKMKQKLVKECGLTEAEAVELINICPTSLPELRSFTFGWKKLILAETLEEILKIIKEYS</sequence>
<dbReference type="InterPro" id="IPR044876">
    <property type="entry name" value="HRDC_dom_sf"/>
</dbReference>
<accession>A0A075FWN8</accession>